<comment type="caution">
    <text evidence="3">The sequence shown here is derived from an EMBL/GenBank/DDBJ whole genome shotgun (WGS) entry which is preliminary data.</text>
</comment>
<dbReference type="AlphaFoldDB" id="A0A8J7YYU1"/>
<dbReference type="Proteomes" id="UP000768163">
    <property type="component" value="Unassembled WGS sequence"/>
</dbReference>
<proteinExistence type="predicted"/>
<evidence type="ECO:0000313" key="4">
    <source>
        <dbReference type="Proteomes" id="UP000738826"/>
    </source>
</evidence>
<dbReference type="EMBL" id="JAACVF010000040">
    <property type="protein sequence ID" value="NCN64767.1"/>
    <property type="molecule type" value="Genomic_DNA"/>
</dbReference>
<evidence type="ECO:0000256" key="1">
    <source>
        <dbReference type="SAM" id="Coils"/>
    </source>
</evidence>
<protein>
    <submittedName>
        <fullName evidence="3">Uncharacterized protein</fullName>
    </submittedName>
</protein>
<keyword evidence="1" id="KW-0175">Coiled coil</keyword>
<dbReference type="Proteomes" id="UP000738826">
    <property type="component" value="Unassembled WGS sequence"/>
</dbReference>
<accession>A0A8J7YYU1</accession>
<name>A0A8J7YYU1_9ARCH</name>
<gene>
    <name evidence="3" type="ORF">GW779_03390</name>
    <name evidence="2" type="ORF">GW910_01650</name>
</gene>
<feature type="coiled-coil region" evidence="1">
    <location>
        <begin position="6"/>
        <end position="33"/>
    </location>
</feature>
<dbReference type="EMBL" id="JAACQH010000062">
    <property type="protein sequence ID" value="NCS91441.1"/>
    <property type="molecule type" value="Genomic_DNA"/>
</dbReference>
<evidence type="ECO:0000313" key="3">
    <source>
        <dbReference type="EMBL" id="NCS91441.1"/>
    </source>
</evidence>
<reference evidence="3" key="1">
    <citation type="submission" date="2019-11" db="EMBL/GenBank/DDBJ databases">
        <title>Lipid analysis of CO2-rich subsurface aquifers suggests an autotrophy-based deep biosphere with lysolipids enriched in CPR bacteria.</title>
        <authorList>
            <person name="Probst A.J."/>
            <person name="Elling F.J."/>
            <person name="Castelle C.J."/>
            <person name="Zhu Q."/>
            <person name="Elvert M."/>
            <person name="Birarda G."/>
            <person name="Holman H.-Y."/>
            <person name="Lane K.R."/>
            <person name="Ladd B."/>
            <person name="Ryan M.C."/>
            <person name="Woyke T."/>
            <person name="Hinrichs K.-U."/>
            <person name="Banfield J.F."/>
        </authorList>
    </citation>
    <scope>NUCLEOTIDE SEQUENCE</scope>
    <source>
        <strain evidence="2">CG_2015-01_33_1645</strain>
        <strain evidence="3">CG_2015-04_33_537</strain>
    </source>
</reference>
<sequence>MDKRETDGIEKEIKKLKKMMEKFTERMNEDKQTDNIEQDEIQKEINDMKKKFIKAIEKGEKIKKKDFYVYLTLSNIKEVIDVFTDRFYKDSYNEVVYKNLSVLAKPIADKLSTIQQDKNIGQNLSVFFSTLHIDMDKKNIECFVDMLADMERYYRGSLSYVHGCLIDSEGDATEMFLEEEEDDQKIEALRTIVECRKDVKIEIFDKKFKGDIDRLDNVLKKCLKDSY</sequence>
<organism evidence="3 4">
    <name type="scientific">Candidatus Altarchaeum hamiconexum</name>
    <dbReference type="NCBI Taxonomy" id="1803513"/>
    <lineage>
        <taxon>Archaea</taxon>
        <taxon>Candidatus Altarchaeota</taxon>
        <taxon>Candidatus Altiarchaeia</taxon>
        <taxon>Candidatus Altarchaeales</taxon>
        <taxon>Candidatus Altarchaeaceae</taxon>
        <taxon>Candidatus Altarchaeum</taxon>
    </lineage>
</organism>
<evidence type="ECO:0000313" key="2">
    <source>
        <dbReference type="EMBL" id="NCN64767.1"/>
    </source>
</evidence>